<keyword evidence="2" id="KW-1185">Reference proteome</keyword>
<gene>
    <name evidence="1" type="ORF">SAMN05421855_101343</name>
</gene>
<dbReference type="OrthoDB" id="1491239at2"/>
<evidence type="ECO:0000313" key="1">
    <source>
        <dbReference type="EMBL" id="SDE37998.1"/>
    </source>
</evidence>
<dbReference type="Gene3D" id="2.40.160.60">
    <property type="entry name" value="Outer membrane protein transport protein (OMPP1/FadL/TodX)"/>
    <property type="match status" value="1"/>
</dbReference>
<dbReference type="EMBL" id="FNBA01000001">
    <property type="protein sequence ID" value="SDE37998.1"/>
    <property type="molecule type" value="Genomic_DNA"/>
</dbReference>
<organism evidence="1 2">
    <name type="scientific">Ulvibacter litoralis</name>
    <dbReference type="NCBI Taxonomy" id="227084"/>
    <lineage>
        <taxon>Bacteria</taxon>
        <taxon>Pseudomonadati</taxon>
        <taxon>Bacteroidota</taxon>
        <taxon>Flavobacteriia</taxon>
        <taxon>Flavobacteriales</taxon>
        <taxon>Flavobacteriaceae</taxon>
        <taxon>Ulvibacter</taxon>
    </lineage>
</organism>
<proteinExistence type="predicted"/>
<protein>
    <recommendedName>
        <fullName evidence="3">Long-chain fatty acid transport protein</fullName>
    </recommendedName>
</protein>
<name>A0A1G7CF73_9FLAO</name>
<dbReference type="STRING" id="227084.SAMN05421855_101343"/>
<reference evidence="1 2" key="1">
    <citation type="submission" date="2016-10" db="EMBL/GenBank/DDBJ databases">
        <authorList>
            <person name="de Groot N.N."/>
        </authorList>
    </citation>
    <scope>NUCLEOTIDE SEQUENCE [LARGE SCALE GENOMIC DNA]</scope>
    <source>
        <strain evidence="1 2">DSM 16195</strain>
    </source>
</reference>
<dbReference type="SUPFAM" id="SSF56935">
    <property type="entry name" value="Porins"/>
    <property type="match status" value="1"/>
</dbReference>
<dbReference type="RefSeq" id="WP_093139699.1">
    <property type="nucleotide sequence ID" value="NZ_BMWO01000001.1"/>
</dbReference>
<dbReference type="Proteomes" id="UP000199321">
    <property type="component" value="Unassembled WGS sequence"/>
</dbReference>
<dbReference type="AlphaFoldDB" id="A0A1G7CF73"/>
<evidence type="ECO:0000313" key="2">
    <source>
        <dbReference type="Proteomes" id="UP000199321"/>
    </source>
</evidence>
<sequence length="417" mass="45832">MLKRIIIGIFLLISGVIFAQEGTTSPYSFYGIGIQKFKGTAENRAMGGIGVYTDSIHLNLQNPASVADLRLVNYSVGASHKYGTQKSETDSQKTSTTSLDYLAVGIPMGKFGASFGLIPYSSVGYKLQSITETGLTQSSGSGGLNKAFLTIAYQITPKLSFGVETNYNFGNVENSVYTKEDDLELGTRILNRSDLLGFSFNFGATYKTMVTDDLELATSMTFTPGTSFVSENSREISTVMVLPSGLQVESELLEFDDPDTDFTYPSQFTLGAGIGAPKHWFVGLEYTNQKTSNFTNRNIDFDTSLDNVSFVNASKFRAGGFFIPNYNALGSYWNRVVYRAGIRFEETGINIAGQDVNEFGISFGVGLPAGKLFSNINLGFELGKRGTTDFGLIQENFFNTFLSLSLNDKWFEKRYYD</sequence>
<evidence type="ECO:0008006" key="3">
    <source>
        <dbReference type="Google" id="ProtNLM"/>
    </source>
</evidence>
<accession>A0A1G7CF73</accession>